<gene>
    <name evidence="1" type="ORF">SDC9_88096</name>
</gene>
<name>A0A644ZNN8_9ZZZZ</name>
<evidence type="ECO:0000313" key="1">
    <source>
        <dbReference type="EMBL" id="MPM41441.1"/>
    </source>
</evidence>
<accession>A0A644ZNN8</accession>
<protein>
    <submittedName>
        <fullName evidence="1">Uncharacterized protein</fullName>
    </submittedName>
</protein>
<proteinExistence type="predicted"/>
<dbReference type="AlphaFoldDB" id="A0A644ZNN8"/>
<comment type="caution">
    <text evidence="1">The sequence shown here is derived from an EMBL/GenBank/DDBJ whole genome shotgun (WGS) entry which is preliminary data.</text>
</comment>
<reference evidence="1" key="1">
    <citation type="submission" date="2019-08" db="EMBL/GenBank/DDBJ databases">
        <authorList>
            <person name="Kucharzyk K."/>
            <person name="Murdoch R.W."/>
            <person name="Higgins S."/>
            <person name="Loffler F."/>
        </authorList>
    </citation>
    <scope>NUCLEOTIDE SEQUENCE</scope>
</reference>
<organism evidence="1">
    <name type="scientific">bioreactor metagenome</name>
    <dbReference type="NCBI Taxonomy" id="1076179"/>
    <lineage>
        <taxon>unclassified sequences</taxon>
        <taxon>metagenomes</taxon>
        <taxon>ecological metagenomes</taxon>
    </lineage>
</organism>
<dbReference type="EMBL" id="VSSQ01009374">
    <property type="protein sequence ID" value="MPM41441.1"/>
    <property type="molecule type" value="Genomic_DNA"/>
</dbReference>
<sequence length="198" mass="21724">MIAFPVHGTGKTPDASRIVDRQIDMDPLIRSLGDLLQAGVDQSLIVHRQVDAVHELSAVPAVDDQRLRPAERGESGPDFMSFLHSRLMFVLAAGNSARTHCVAVDQQPATDQNVSIGGGRFAADGTQAVYGPGQQCRIHRIDRRIGASITAQLSQGFRHDGNMFEIEISRLHMFVPISRRHRVQNAHLENIAGLKPQP</sequence>